<keyword evidence="3" id="KW-1003">Cell membrane</keyword>
<evidence type="ECO:0000256" key="6">
    <source>
        <dbReference type="ARBA" id="ARBA00022989"/>
    </source>
</evidence>
<dbReference type="InterPro" id="IPR007387">
    <property type="entry name" value="TRAP_DctQ"/>
</dbReference>
<dbReference type="GO" id="GO:0015740">
    <property type="term" value="P:C4-dicarboxylate transport"/>
    <property type="evidence" value="ECO:0007669"/>
    <property type="project" value="TreeGrafter"/>
</dbReference>
<feature type="transmembrane region" description="Helical" evidence="9">
    <location>
        <begin position="43"/>
        <end position="60"/>
    </location>
</feature>
<comment type="similarity">
    <text evidence="8 9">Belongs to the TRAP transporter small permease family.</text>
</comment>
<evidence type="ECO:0000313" key="11">
    <source>
        <dbReference type="EMBL" id="SSC65935.1"/>
    </source>
</evidence>
<dbReference type="InterPro" id="IPR055348">
    <property type="entry name" value="DctQ"/>
</dbReference>
<evidence type="ECO:0000256" key="8">
    <source>
        <dbReference type="ARBA" id="ARBA00038436"/>
    </source>
</evidence>
<dbReference type="AlphaFoldDB" id="A0A376ADR5"/>
<dbReference type="PANTHER" id="PTHR35011">
    <property type="entry name" value="2,3-DIKETO-L-GULONATE TRAP TRANSPORTER SMALL PERMEASE PROTEIN YIAM"/>
    <property type="match status" value="1"/>
</dbReference>
<dbReference type="Pfam" id="PF04290">
    <property type="entry name" value="DctQ"/>
    <property type="match status" value="1"/>
</dbReference>
<feature type="domain" description="Tripartite ATP-independent periplasmic transporters DctQ component" evidence="10">
    <location>
        <begin position="21"/>
        <end position="144"/>
    </location>
</feature>
<sequence>MWKFFDRAEEILALVFLAGTVISVLAGAVGRSFGVPFPEGPEIAQLLLIWTCMLGADLTIKRGEHIRVSALPDALAPRYRLVLIWVSLLCIVPFLGYIVYLGTQLALSNWARELGASGLSYGLVTLALPVGAALMIISVFRRIFAHGVLFALEPEVPAQEYPL</sequence>
<evidence type="ECO:0000256" key="1">
    <source>
        <dbReference type="ARBA" id="ARBA00004429"/>
    </source>
</evidence>
<keyword evidence="7 9" id="KW-0472">Membrane</keyword>
<proteinExistence type="inferred from homology"/>
<comment type="function">
    <text evidence="9">Part of the tripartite ATP-independent periplasmic (TRAP) transport system.</text>
</comment>
<dbReference type="OrthoDB" id="7843639at2"/>
<keyword evidence="4 9" id="KW-0997">Cell inner membrane</keyword>
<comment type="subcellular location">
    <subcellularLocation>
        <location evidence="1 9">Cell inner membrane</location>
        <topology evidence="1 9">Multi-pass membrane protein</topology>
    </subcellularLocation>
</comment>
<dbReference type="RefSeq" id="WP_115668944.1">
    <property type="nucleotide sequence ID" value="NZ_UEYP01000001.1"/>
</dbReference>
<organism evidence="11 12">
    <name type="scientific">Ciceribacter selenitireducens ATCC BAA-1503</name>
    <dbReference type="NCBI Taxonomy" id="1336235"/>
    <lineage>
        <taxon>Bacteria</taxon>
        <taxon>Pseudomonadati</taxon>
        <taxon>Pseudomonadota</taxon>
        <taxon>Alphaproteobacteria</taxon>
        <taxon>Hyphomicrobiales</taxon>
        <taxon>Rhizobiaceae</taxon>
        <taxon>Ciceribacter</taxon>
    </lineage>
</organism>
<evidence type="ECO:0000256" key="9">
    <source>
        <dbReference type="RuleBase" id="RU369079"/>
    </source>
</evidence>
<dbReference type="GO" id="GO:0022857">
    <property type="term" value="F:transmembrane transporter activity"/>
    <property type="evidence" value="ECO:0007669"/>
    <property type="project" value="UniProtKB-UniRule"/>
</dbReference>
<feature type="transmembrane region" description="Helical" evidence="9">
    <location>
        <begin position="81"/>
        <end position="100"/>
    </location>
</feature>
<evidence type="ECO:0000256" key="7">
    <source>
        <dbReference type="ARBA" id="ARBA00023136"/>
    </source>
</evidence>
<feature type="transmembrane region" description="Helical" evidence="9">
    <location>
        <begin position="120"/>
        <end position="140"/>
    </location>
</feature>
<dbReference type="GO" id="GO:0005886">
    <property type="term" value="C:plasma membrane"/>
    <property type="evidence" value="ECO:0007669"/>
    <property type="project" value="UniProtKB-SubCell"/>
</dbReference>
<evidence type="ECO:0000256" key="5">
    <source>
        <dbReference type="ARBA" id="ARBA00022692"/>
    </source>
</evidence>
<dbReference type="PANTHER" id="PTHR35011:SF5">
    <property type="entry name" value="SIALIC ACID TRAP TRANSPORTER SMALL PERMEASE PROTEIN SIAQ"/>
    <property type="match status" value="1"/>
</dbReference>
<comment type="subunit">
    <text evidence="9">The complex comprises the extracytoplasmic solute receptor protein and the two transmembrane proteins.</text>
</comment>
<keyword evidence="2 9" id="KW-0813">Transport</keyword>
<keyword evidence="6 9" id="KW-1133">Transmembrane helix</keyword>
<evidence type="ECO:0000259" key="10">
    <source>
        <dbReference type="Pfam" id="PF04290"/>
    </source>
</evidence>
<gene>
    <name evidence="11" type="ORF">RHIZ70_1643</name>
</gene>
<evidence type="ECO:0000256" key="3">
    <source>
        <dbReference type="ARBA" id="ARBA00022475"/>
    </source>
</evidence>
<accession>A0A376ADR5</accession>
<dbReference type="EMBL" id="UEYP01000001">
    <property type="protein sequence ID" value="SSC65935.1"/>
    <property type="molecule type" value="Genomic_DNA"/>
</dbReference>
<keyword evidence="12" id="KW-1185">Reference proteome</keyword>
<reference evidence="12" key="1">
    <citation type="submission" date="2018-07" db="EMBL/GenBank/DDBJ databases">
        <authorList>
            <person name="Peiro R."/>
            <person name="Begona"/>
            <person name="Cbmso G."/>
            <person name="Lopez M."/>
            <person name="Gonzalez S."/>
        </authorList>
    </citation>
    <scope>NUCLEOTIDE SEQUENCE [LARGE SCALE GENOMIC DNA]</scope>
</reference>
<evidence type="ECO:0000313" key="12">
    <source>
        <dbReference type="Proteomes" id="UP000254764"/>
    </source>
</evidence>
<evidence type="ECO:0000256" key="4">
    <source>
        <dbReference type="ARBA" id="ARBA00022519"/>
    </source>
</evidence>
<protein>
    <recommendedName>
        <fullName evidence="9">TRAP transporter small permease protein</fullName>
    </recommendedName>
</protein>
<keyword evidence="5 9" id="KW-0812">Transmembrane</keyword>
<evidence type="ECO:0000256" key="2">
    <source>
        <dbReference type="ARBA" id="ARBA00022448"/>
    </source>
</evidence>
<name>A0A376ADR5_9HYPH</name>
<dbReference type="Proteomes" id="UP000254764">
    <property type="component" value="Unassembled WGS sequence"/>
</dbReference>
<comment type="caution">
    <text evidence="9">Lacks conserved residue(s) required for the propagation of feature annotation.</text>
</comment>